<dbReference type="AlphaFoldDB" id="A0A0X3PAI2"/>
<sequence length="126" mass="14315">GKEALTIVLTLCLNSCLQRFFSNLRPSPALYCCASALCPSLPPSLRWSALLNFSHFLFHPFHWELAISDQWSQTSIYLKQIVSVSHVPCLQPSKFVDKRSLIAYGTRLCRSALKLSLEPRQKPHKD</sequence>
<dbReference type="EMBL" id="GEEE01014291">
    <property type="protein sequence ID" value="JAP48934.1"/>
    <property type="molecule type" value="Transcribed_RNA"/>
</dbReference>
<accession>A0A0X3PAI2</accession>
<name>A0A0X3PAI2_SCHSO</name>
<reference evidence="1" key="1">
    <citation type="submission" date="2016-01" db="EMBL/GenBank/DDBJ databases">
        <title>Reference transcriptome for the parasite Schistocephalus solidus: insights into the molecular evolution of parasitism.</title>
        <authorList>
            <person name="Hebert F.O."/>
            <person name="Grambauer S."/>
            <person name="Barber I."/>
            <person name="Landry C.R."/>
            <person name="Aubin-Horth N."/>
        </authorList>
    </citation>
    <scope>NUCLEOTIDE SEQUENCE</scope>
</reference>
<evidence type="ECO:0000313" key="1">
    <source>
        <dbReference type="EMBL" id="JAP48934.1"/>
    </source>
</evidence>
<proteinExistence type="predicted"/>
<gene>
    <name evidence="1" type="ORF">TR97753</name>
</gene>
<protein>
    <submittedName>
        <fullName evidence="1">Uncharacterized protein</fullName>
    </submittedName>
</protein>
<feature type="non-terminal residue" evidence="1">
    <location>
        <position position="1"/>
    </location>
</feature>
<organism evidence="1">
    <name type="scientific">Schistocephalus solidus</name>
    <name type="common">Tapeworm</name>
    <dbReference type="NCBI Taxonomy" id="70667"/>
    <lineage>
        <taxon>Eukaryota</taxon>
        <taxon>Metazoa</taxon>
        <taxon>Spiralia</taxon>
        <taxon>Lophotrochozoa</taxon>
        <taxon>Platyhelminthes</taxon>
        <taxon>Cestoda</taxon>
        <taxon>Eucestoda</taxon>
        <taxon>Diphyllobothriidea</taxon>
        <taxon>Diphyllobothriidae</taxon>
        <taxon>Schistocephalus</taxon>
    </lineage>
</organism>